<sequence>MRELQRLYKTTCTRVRLVAVSQHGLMLPRSRGPTNTNAAYIERAPVERKYYCKLGCVRGRAWSCRWRVKPPTLAALEGQGNARGRFEGQETSFLTGEKKYYRAAKDNGRPVQ</sequence>
<accession>A0ACB7SV16</accession>
<evidence type="ECO:0000313" key="2">
    <source>
        <dbReference type="Proteomes" id="UP000821845"/>
    </source>
</evidence>
<protein>
    <submittedName>
        <fullName evidence="1">Uncharacterized protein</fullName>
    </submittedName>
</protein>
<keyword evidence="2" id="KW-1185">Reference proteome</keyword>
<gene>
    <name evidence="1" type="ORF">HPB50_024918</name>
</gene>
<comment type="caution">
    <text evidence="1">The sequence shown here is derived from an EMBL/GenBank/DDBJ whole genome shotgun (WGS) entry which is preliminary data.</text>
</comment>
<name>A0ACB7SV16_HYAAI</name>
<reference evidence="1" key="1">
    <citation type="submission" date="2020-05" db="EMBL/GenBank/DDBJ databases">
        <title>Large-scale comparative analyses of tick genomes elucidate their genetic diversity and vector capacities.</title>
        <authorList>
            <person name="Jia N."/>
            <person name="Wang J."/>
            <person name="Shi W."/>
            <person name="Du L."/>
            <person name="Sun Y."/>
            <person name="Zhan W."/>
            <person name="Jiang J."/>
            <person name="Wang Q."/>
            <person name="Zhang B."/>
            <person name="Ji P."/>
            <person name="Sakyi L.B."/>
            <person name="Cui X."/>
            <person name="Yuan T."/>
            <person name="Jiang B."/>
            <person name="Yang W."/>
            <person name="Lam T.T.-Y."/>
            <person name="Chang Q."/>
            <person name="Ding S."/>
            <person name="Wang X."/>
            <person name="Zhu J."/>
            <person name="Ruan X."/>
            <person name="Zhao L."/>
            <person name="Wei J."/>
            <person name="Que T."/>
            <person name="Du C."/>
            <person name="Cheng J."/>
            <person name="Dai P."/>
            <person name="Han X."/>
            <person name="Huang E."/>
            <person name="Gao Y."/>
            <person name="Liu J."/>
            <person name="Shao H."/>
            <person name="Ye R."/>
            <person name="Li L."/>
            <person name="Wei W."/>
            <person name="Wang X."/>
            <person name="Wang C."/>
            <person name="Yang T."/>
            <person name="Huo Q."/>
            <person name="Li W."/>
            <person name="Guo W."/>
            <person name="Chen H."/>
            <person name="Zhou L."/>
            <person name="Ni X."/>
            <person name="Tian J."/>
            <person name="Zhou Y."/>
            <person name="Sheng Y."/>
            <person name="Liu T."/>
            <person name="Pan Y."/>
            <person name="Xia L."/>
            <person name="Li J."/>
            <person name="Zhao F."/>
            <person name="Cao W."/>
        </authorList>
    </citation>
    <scope>NUCLEOTIDE SEQUENCE</scope>
    <source>
        <strain evidence="1">Hyas-2018</strain>
    </source>
</reference>
<dbReference type="Proteomes" id="UP000821845">
    <property type="component" value="Chromosome 3"/>
</dbReference>
<dbReference type="EMBL" id="CM023483">
    <property type="protein sequence ID" value="KAH6936982.1"/>
    <property type="molecule type" value="Genomic_DNA"/>
</dbReference>
<organism evidence="1 2">
    <name type="scientific">Hyalomma asiaticum</name>
    <name type="common">Tick</name>
    <dbReference type="NCBI Taxonomy" id="266040"/>
    <lineage>
        <taxon>Eukaryota</taxon>
        <taxon>Metazoa</taxon>
        <taxon>Ecdysozoa</taxon>
        <taxon>Arthropoda</taxon>
        <taxon>Chelicerata</taxon>
        <taxon>Arachnida</taxon>
        <taxon>Acari</taxon>
        <taxon>Parasitiformes</taxon>
        <taxon>Ixodida</taxon>
        <taxon>Ixodoidea</taxon>
        <taxon>Ixodidae</taxon>
        <taxon>Hyalomminae</taxon>
        <taxon>Hyalomma</taxon>
    </lineage>
</organism>
<proteinExistence type="predicted"/>
<evidence type="ECO:0000313" key="1">
    <source>
        <dbReference type="EMBL" id="KAH6936982.1"/>
    </source>
</evidence>